<dbReference type="SUPFAM" id="SSF48452">
    <property type="entry name" value="TPR-like"/>
    <property type="match status" value="1"/>
</dbReference>
<dbReference type="Pfam" id="PF13231">
    <property type="entry name" value="PMT_2"/>
    <property type="match status" value="1"/>
</dbReference>
<dbReference type="InterPro" id="IPR011990">
    <property type="entry name" value="TPR-like_helical_dom_sf"/>
</dbReference>
<evidence type="ECO:0000313" key="7">
    <source>
        <dbReference type="Proteomes" id="UP000177763"/>
    </source>
</evidence>
<proteinExistence type="predicted"/>
<dbReference type="PROSITE" id="PS50293">
    <property type="entry name" value="TPR_REGION"/>
    <property type="match status" value="2"/>
</dbReference>
<feature type="transmembrane region" description="Helical" evidence="4">
    <location>
        <begin position="390"/>
        <end position="407"/>
    </location>
</feature>
<feature type="transmembrane region" description="Helical" evidence="4">
    <location>
        <begin position="75"/>
        <end position="96"/>
    </location>
</feature>
<name>A0A1F4VHN6_UNCKA</name>
<protein>
    <recommendedName>
        <fullName evidence="5">Glycosyltransferase RgtA/B/C/D-like domain-containing protein</fullName>
    </recommendedName>
</protein>
<feature type="transmembrane region" description="Helical" evidence="4">
    <location>
        <begin position="361"/>
        <end position="378"/>
    </location>
</feature>
<organism evidence="6 7">
    <name type="scientific">candidate division WWE3 bacterium RIFCSPLOWO2_12_FULL_36_10</name>
    <dbReference type="NCBI Taxonomy" id="1802630"/>
    <lineage>
        <taxon>Bacteria</taxon>
        <taxon>Katanobacteria</taxon>
    </lineage>
</organism>
<feature type="transmembrane region" description="Helical" evidence="4">
    <location>
        <begin position="108"/>
        <end position="132"/>
    </location>
</feature>
<evidence type="ECO:0000256" key="4">
    <source>
        <dbReference type="SAM" id="Phobius"/>
    </source>
</evidence>
<feature type="repeat" description="TPR" evidence="3">
    <location>
        <begin position="430"/>
        <end position="463"/>
    </location>
</feature>
<dbReference type="InterPro" id="IPR019734">
    <property type="entry name" value="TPR_rpt"/>
</dbReference>
<keyword evidence="4" id="KW-0812">Transmembrane</keyword>
<dbReference type="PANTHER" id="PTHR44227">
    <property type="match status" value="1"/>
</dbReference>
<dbReference type="Pfam" id="PF13424">
    <property type="entry name" value="TPR_12"/>
    <property type="match status" value="1"/>
</dbReference>
<evidence type="ECO:0000256" key="3">
    <source>
        <dbReference type="PROSITE-ProRule" id="PRU00339"/>
    </source>
</evidence>
<feature type="domain" description="Glycosyltransferase RgtA/B/C/D-like" evidence="5">
    <location>
        <begin position="92"/>
        <end position="244"/>
    </location>
</feature>
<dbReference type="Proteomes" id="UP000177763">
    <property type="component" value="Unassembled WGS sequence"/>
</dbReference>
<dbReference type="InterPro" id="IPR038731">
    <property type="entry name" value="RgtA/B/C-like"/>
</dbReference>
<feature type="transmembrane region" description="Helical" evidence="4">
    <location>
        <begin position="185"/>
        <end position="205"/>
    </location>
</feature>
<dbReference type="Gene3D" id="1.25.40.10">
    <property type="entry name" value="Tetratricopeptide repeat domain"/>
    <property type="match status" value="1"/>
</dbReference>
<dbReference type="EMBL" id="MEVN01000032">
    <property type="protein sequence ID" value="OGC56689.1"/>
    <property type="molecule type" value="Genomic_DNA"/>
</dbReference>
<keyword evidence="1" id="KW-0677">Repeat</keyword>
<gene>
    <name evidence="6" type="ORF">A3H26_00485</name>
</gene>
<evidence type="ECO:0000259" key="5">
    <source>
        <dbReference type="Pfam" id="PF13231"/>
    </source>
</evidence>
<evidence type="ECO:0000256" key="1">
    <source>
        <dbReference type="ARBA" id="ARBA00022737"/>
    </source>
</evidence>
<dbReference type="PROSITE" id="PS50005">
    <property type="entry name" value="TPR"/>
    <property type="match status" value="3"/>
</dbReference>
<reference evidence="6 7" key="1">
    <citation type="journal article" date="2016" name="Nat. Commun.">
        <title>Thousands of microbial genomes shed light on interconnected biogeochemical processes in an aquifer system.</title>
        <authorList>
            <person name="Anantharaman K."/>
            <person name="Brown C.T."/>
            <person name="Hug L.A."/>
            <person name="Sharon I."/>
            <person name="Castelle C.J."/>
            <person name="Probst A.J."/>
            <person name="Thomas B.C."/>
            <person name="Singh A."/>
            <person name="Wilkins M.J."/>
            <person name="Karaoz U."/>
            <person name="Brodie E.L."/>
            <person name="Williams K.H."/>
            <person name="Hubbard S.S."/>
            <person name="Banfield J.F."/>
        </authorList>
    </citation>
    <scope>NUCLEOTIDE SEQUENCE [LARGE SCALE GENOMIC DNA]</scope>
</reference>
<dbReference type="PANTHER" id="PTHR44227:SF3">
    <property type="entry name" value="PROTEIN O-MANNOSYL-TRANSFERASE TMTC4"/>
    <property type="match status" value="1"/>
</dbReference>
<feature type="repeat" description="TPR" evidence="3">
    <location>
        <begin position="498"/>
        <end position="531"/>
    </location>
</feature>
<accession>A0A1F4VHN6</accession>
<keyword evidence="4" id="KW-1133">Transmembrane helix</keyword>
<dbReference type="AlphaFoldDB" id="A0A1F4VHN6"/>
<feature type="transmembrane region" description="Helical" evidence="4">
    <location>
        <begin position="230"/>
        <end position="247"/>
    </location>
</feature>
<dbReference type="SMART" id="SM00028">
    <property type="entry name" value="TPR"/>
    <property type="match status" value="3"/>
</dbReference>
<feature type="transmembrane region" description="Helical" evidence="4">
    <location>
        <begin position="334"/>
        <end position="355"/>
    </location>
</feature>
<sequence length="545" mass="62346">MKLTKKQKINLAKNEAMKMAVDTKEQIVSLKSLKDFYIRNLDFIIIITLLSLLLYTNALNGQFVSDDIPVMQAALSAKSLSSLALQPDLQLFVYFLMNKIFGNTPTPLHIISMLLHLANGILFFSLLSQLFNKKVAALSVILFLTHPVNSETVSWISGINYLFNAFVFGISTHLFLLYRNTKKTVYLIASSIPFILIIVLTRNVWSFTIPPLLFVIDFLIIQRKLNLKNLIPYVFFIIPALLFLITLRNPIQARLQVVGGEIPQTATTAKPTPYLTRLPYSLYSSAILYLYPKNLTLYHEGDKVNINYLIFMGLITILFLISILFLLKFNKKLAGLFLFFLFSLAPILAPIQLTWFVAERYLYLGSVAFAVCVILLLLKIESKYKMKSFAIPLVMVLALIYTVRTMIRTQDWKTPKNLWVATEKVSPYSIKVHNNLGDIYGGEGDYNRAIQEFQTAIQIEPNYSYAMHNLGNTYLQIGQIELAKEQYLKALKIDPSLYQSAFQLGRIEYYYKNYPKAIEYMKLAIQINPNYDDAKNALKTIEAIK</sequence>
<feature type="transmembrane region" description="Helical" evidence="4">
    <location>
        <begin position="36"/>
        <end position="55"/>
    </location>
</feature>
<dbReference type="STRING" id="1802630.A3H26_00485"/>
<comment type="caution">
    <text evidence="6">The sequence shown here is derived from an EMBL/GenBank/DDBJ whole genome shotgun (WGS) entry which is preliminary data.</text>
</comment>
<dbReference type="InterPro" id="IPR052346">
    <property type="entry name" value="O-mannosyl-transferase_TMTC"/>
</dbReference>
<feature type="transmembrane region" description="Helical" evidence="4">
    <location>
        <begin position="152"/>
        <end position="178"/>
    </location>
</feature>
<keyword evidence="4" id="KW-0472">Membrane</keyword>
<feature type="transmembrane region" description="Helical" evidence="4">
    <location>
        <begin position="306"/>
        <end position="327"/>
    </location>
</feature>
<keyword evidence="2 3" id="KW-0802">TPR repeat</keyword>
<evidence type="ECO:0000313" key="6">
    <source>
        <dbReference type="EMBL" id="OGC56689.1"/>
    </source>
</evidence>
<feature type="repeat" description="TPR" evidence="3">
    <location>
        <begin position="464"/>
        <end position="497"/>
    </location>
</feature>
<evidence type="ECO:0000256" key="2">
    <source>
        <dbReference type="ARBA" id="ARBA00022803"/>
    </source>
</evidence>